<proteinExistence type="predicted"/>
<evidence type="ECO:0000313" key="2">
    <source>
        <dbReference type="Proteomes" id="UP000789831"/>
    </source>
</evidence>
<gene>
    <name evidence="1" type="ORF">AGERDE_LOCUS10745</name>
</gene>
<sequence>MNGIVNNFSQYAFFLMIHVSDNDFNGNEISQELENQILTISTDRYAEEKRKILVLYKDTQKKTGQRARDTLNKRNASPSPILSLFAEEINENDICEMRAFACDVDNFFKEHLRDLSELDQSEEFTQQRIRQQIEDNDISIHDFLAGISYSCKGHGYEDITVSQKLYSVDIKTRRTPTELGQQKERLCKCPSFKNDGSKPSTTCHFYYRLRELRQVYLVELPLQMR</sequence>
<feature type="non-terminal residue" evidence="1">
    <location>
        <position position="225"/>
    </location>
</feature>
<keyword evidence="2" id="KW-1185">Reference proteome</keyword>
<dbReference type="EMBL" id="CAJVPL010003623">
    <property type="protein sequence ID" value="CAG8635934.1"/>
    <property type="molecule type" value="Genomic_DNA"/>
</dbReference>
<reference evidence="1" key="1">
    <citation type="submission" date="2021-06" db="EMBL/GenBank/DDBJ databases">
        <authorList>
            <person name="Kallberg Y."/>
            <person name="Tangrot J."/>
            <person name="Rosling A."/>
        </authorList>
    </citation>
    <scope>NUCLEOTIDE SEQUENCE</scope>
    <source>
        <strain evidence="1">MT106</strain>
    </source>
</reference>
<protein>
    <submittedName>
        <fullName evidence="1">13448_t:CDS:1</fullName>
    </submittedName>
</protein>
<dbReference type="OrthoDB" id="1597724at2759"/>
<dbReference type="AlphaFoldDB" id="A0A9N9DI56"/>
<name>A0A9N9DI56_9GLOM</name>
<evidence type="ECO:0000313" key="1">
    <source>
        <dbReference type="EMBL" id="CAG8635934.1"/>
    </source>
</evidence>
<accession>A0A9N9DI56</accession>
<comment type="caution">
    <text evidence="1">The sequence shown here is derived from an EMBL/GenBank/DDBJ whole genome shotgun (WGS) entry which is preliminary data.</text>
</comment>
<dbReference type="Proteomes" id="UP000789831">
    <property type="component" value="Unassembled WGS sequence"/>
</dbReference>
<organism evidence="1 2">
    <name type="scientific">Ambispora gerdemannii</name>
    <dbReference type="NCBI Taxonomy" id="144530"/>
    <lineage>
        <taxon>Eukaryota</taxon>
        <taxon>Fungi</taxon>
        <taxon>Fungi incertae sedis</taxon>
        <taxon>Mucoromycota</taxon>
        <taxon>Glomeromycotina</taxon>
        <taxon>Glomeromycetes</taxon>
        <taxon>Archaeosporales</taxon>
        <taxon>Ambisporaceae</taxon>
        <taxon>Ambispora</taxon>
    </lineage>
</organism>